<proteinExistence type="predicted"/>
<dbReference type="AlphaFoldDB" id="A0A0U5CD79"/>
<dbReference type="EMBL" id="CDMC01000010">
    <property type="protein sequence ID" value="CEL07738.1"/>
    <property type="molecule type" value="Genomic_DNA"/>
</dbReference>
<keyword evidence="1" id="KW-0732">Signal</keyword>
<keyword evidence="3" id="KW-1185">Reference proteome</keyword>
<accession>A0A0U5CD79</accession>
<name>A0A0U5CD79_ASPCI</name>
<protein>
    <submittedName>
        <fullName evidence="2">Uncharacterized protein</fullName>
    </submittedName>
</protein>
<evidence type="ECO:0000313" key="3">
    <source>
        <dbReference type="Proteomes" id="UP000054771"/>
    </source>
</evidence>
<reference evidence="3" key="1">
    <citation type="journal article" date="2016" name="Genome Announc.">
        <title>Draft genome sequences of fungus Aspergillus calidoustus.</title>
        <authorList>
            <person name="Horn F."/>
            <person name="Linde J."/>
            <person name="Mattern D.J."/>
            <person name="Walther G."/>
            <person name="Guthke R."/>
            <person name="Scherlach K."/>
            <person name="Martin K."/>
            <person name="Brakhage A.A."/>
            <person name="Petzke L."/>
            <person name="Valiante V."/>
        </authorList>
    </citation>
    <scope>NUCLEOTIDE SEQUENCE [LARGE SCALE GENOMIC DNA]</scope>
    <source>
        <strain evidence="3">SF006504</strain>
    </source>
</reference>
<dbReference type="Proteomes" id="UP000054771">
    <property type="component" value="Unassembled WGS sequence"/>
</dbReference>
<feature type="chain" id="PRO_5006855640" evidence="1">
    <location>
        <begin position="20"/>
        <end position="215"/>
    </location>
</feature>
<sequence length="215" mass="24480">MAQLWGLVAFRLASNTVLAFSATRYAERLEKGLASLGVPDVVHLGELCRSLMPSITSVKACRREHTRRLLVASNRLIRVIERGDNPRVPVHLESRHWLAHPFLNRVLNIPSQIQQKSFVLPGAYLGSSHAHHNPPPLIEIFTQRSIYNTNMTPVDAAMLGRQRTAGYHSVQPRDKLTRGQNRINRRRQIPRHIFQHDPTATAHAWYLRGHRSAHS</sequence>
<feature type="signal peptide" evidence="1">
    <location>
        <begin position="1"/>
        <end position="19"/>
    </location>
</feature>
<gene>
    <name evidence="2" type="ORF">ASPCAL10893</name>
</gene>
<evidence type="ECO:0000256" key="1">
    <source>
        <dbReference type="SAM" id="SignalP"/>
    </source>
</evidence>
<organism evidence="2 3">
    <name type="scientific">Aspergillus calidoustus</name>
    <dbReference type="NCBI Taxonomy" id="454130"/>
    <lineage>
        <taxon>Eukaryota</taxon>
        <taxon>Fungi</taxon>
        <taxon>Dikarya</taxon>
        <taxon>Ascomycota</taxon>
        <taxon>Pezizomycotina</taxon>
        <taxon>Eurotiomycetes</taxon>
        <taxon>Eurotiomycetidae</taxon>
        <taxon>Eurotiales</taxon>
        <taxon>Aspergillaceae</taxon>
        <taxon>Aspergillus</taxon>
        <taxon>Aspergillus subgen. Nidulantes</taxon>
    </lineage>
</organism>
<evidence type="ECO:0000313" key="2">
    <source>
        <dbReference type="EMBL" id="CEL07738.1"/>
    </source>
</evidence>